<proteinExistence type="predicted"/>
<evidence type="ECO:0000313" key="1">
    <source>
        <dbReference type="EMBL" id="KHG09656.1"/>
    </source>
</evidence>
<name>A0A0B0NF50_GOSAR</name>
<evidence type="ECO:0000313" key="2">
    <source>
        <dbReference type="Proteomes" id="UP000032142"/>
    </source>
</evidence>
<protein>
    <submittedName>
        <fullName evidence="1">Uncharacterized protein</fullName>
    </submittedName>
</protein>
<dbReference type="AlphaFoldDB" id="A0A0B0NF50"/>
<gene>
    <name evidence="1" type="ORF">F383_11091</name>
</gene>
<accession>A0A0B0NF50</accession>
<dbReference type="EMBL" id="KN391784">
    <property type="protein sequence ID" value="KHG09656.1"/>
    <property type="molecule type" value="Genomic_DNA"/>
</dbReference>
<keyword evidence="2" id="KW-1185">Reference proteome</keyword>
<organism evidence="1 2">
    <name type="scientific">Gossypium arboreum</name>
    <name type="common">Tree cotton</name>
    <name type="synonym">Gossypium nanking</name>
    <dbReference type="NCBI Taxonomy" id="29729"/>
    <lineage>
        <taxon>Eukaryota</taxon>
        <taxon>Viridiplantae</taxon>
        <taxon>Streptophyta</taxon>
        <taxon>Embryophyta</taxon>
        <taxon>Tracheophyta</taxon>
        <taxon>Spermatophyta</taxon>
        <taxon>Magnoliopsida</taxon>
        <taxon>eudicotyledons</taxon>
        <taxon>Gunneridae</taxon>
        <taxon>Pentapetalae</taxon>
        <taxon>rosids</taxon>
        <taxon>malvids</taxon>
        <taxon>Malvales</taxon>
        <taxon>Malvaceae</taxon>
        <taxon>Malvoideae</taxon>
        <taxon>Gossypium</taxon>
    </lineage>
</organism>
<dbReference type="Proteomes" id="UP000032142">
    <property type="component" value="Unassembled WGS sequence"/>
</dbReference>
<reference evidence="2" key="1">
    <citation type="submission" date="2014-09" db="EMBL/GenBank/DDBJ databases">
        <authorList>
            <person name="Mudge J."/>
            <person name="Ramaraj T."/>
            <person name="Lindquist I.E."/>
            <person name="Bharti A.K."/>
            <person name="Sundararajan A."/>
            <person name="Cameron C.T."/>
            <person name="Woodward J.E."/>
            <person name="May G.D."/>
            <person name="Brubaker C."/>
            <person name="Broadhvest J."/>
            <person name="Wilkins T.A."/>
        </authorList>
    </citation>
    <scope>NUCLEOTIDE SEQUENCE</scope>
    <source>
        <strain evidence="2">cv. AKA8401</strain>
    </source>
</reference>
<sequence length="34" mass="4023">MNSTIINDTIYYKSRIPNAPTFDLIYLNLGFYLH</sequence>